<evidence type="ECO:0000313" key="2">
    <source>
        <dbReference type="Proteomes" id="UP001527099"/>
    </source>
</evidence>
<dbReference type="RefSeq" id="WP_268614771.1">
    <property type="nucleotide sequence ID" value="NZ_JAMDMX010000030.1"/>
</dbReference>
<dbReference type="Proteomes" id="UP001527099">
    <property type="component" value="Unassembled WGS sequence"/>
</dbReference>
<comment type="caution">
    <text evidence="1">The sequence shown here is derived from an EMBL/GenBank/DDBJ whole genome shotgun (WGS) entry which is preliminary data.</text>
</comment>
<dbReference type="InterPro" id="IPR035315">
    <property type="entry name" value="DUF5372"/>
</dbReference>
<keyword evidence="2" id="KW-1185">Reference proteome</keyword>
<dbReference type="EMBL" id="JAMDMX010000030">
    <property type="protein sequence ID" value="MCY9693244.1"/>
    <property type="molecule type" value="Genomic_DNA"/>
</dbReference>
<name>A0ABT4GAR2_9BACL</name>
<dbReference type="Pfam" id="PF17342">
    <property type="entry name" value="DUF5372"/>
    <property type="match status" value="1"/>
</dbReference>
<proteinExistence type="predicted"/>
<gene>
    <name evidence="1" type="ORF">M5X19_10140</name>
</gene>
<accession>A0ABT4GAR2</accession>
<evidence type="ECO:0000313" key="1">
    <source>
        <dbReference type="EMBL" id="MCY9693244.1"/>
    </source>
</evidence>
<sequence>HLGMVTISHPFHPLQGQSFSLLSIREVNGLRRYSLQTDTGVVCVPETWTNHHAPITLPPSLSFDLLTLKELAQLLRTLEESLK</sequence>
<organism evidence="1 2">
    <name type="scientific">Paenibacillus alginolyticus</name>
    <dbReference type="NCBI Taxonomy" id="59839"/>
    <lineage>
        <taxon>Bacteria</taxon>
        <taxon>Bacillati</taxon>
        <taxon>Bacillota</taxon>
        <taxon>Bacilli</taxon>
        <taxon>Bacillales</taxon>
        <taxon>Paenibacillaceae</taxon>
        <taxon>Paenibacillus</taxon>
    </lineage>
</organism>
<feature type="non-terminal residue" evidence="1">
    <location>
        <position position="1"/>
    </location>
</feature>
<protein>
    <submittedName>
        <fullName evidence="1">Y4bD/Y4pK family protein</fullName>
    </submittedName>
</protein>
<reference evidence="1 2" key="1">
    <citation type="submission" date="2022-05" db="EMBL/GenBank/DDBJ databases">
        <title>Genome Sequencing of Bee-Associated Microbes.</title>
        <authorList>
            <person name="Dunlap C."/>
        </authorList>
    </citation>
    <scope>NUCLEOTIDE SEQUENCE [LARGE SCALE GENOMIC DNA]</scope>
    <source>
        <strain evidence="1 2">NRRL B-14421</strain>
    </source>
</reference>